<keyword evidence="4" id="KW-1185">Reference proteome</keyword>
<evidence type="ECO:0000313" key="2">
    <source>
        <dbReference type="EMBL" id="KAG0469632.1"/>
    </source>
</evidence>
<keyword evidence="1" id="KW-0472">Membrane</keyword>
<sequence length="199" mass="22270">MAATVSLVVERLASPTLNRGKSWTGNFVLNNSGKVFTSWRSEDDPSPGNFTQACTGYVDQIFIWKNGTSAAPGRWNEQDMVPTYIRLQAQRFRAGEEDVLYYTEFNSSYRYVSPDGVERHLILNDDAQGWHQYSAAPYQNARFTIDDKGLVGYAIAIIAVSGCPITCRMYLPSVESCKRRMEGKATYLSLGPICIKQAL</sequence>
<protein>
    <submittedName>
        <fullName evidence="2">Uncharacterized protein</fullName>
    </submittedName>
</protein>
<proteinExistence type="predicted"/>
<evidence type="ECO:0000256" key="1">
    <source>
        <dbReference type="SAM" id="Phobius"/>
    </source>
</evidence>
<dbReference type="Proteomes" id="UP000636800">
    <property type="component" value="Unassembled WGS sequence"/>
</dbReference>
<feature type="transmembrane region" description="Helical" evidence="1">
    <location>
        <begin position="150"/>
        <end position="171"/>
    </location>
</feature>
<dbReference type="EMBL" id="JADCNM010000008">
    <property type="protein sequence ID" value="KAG0471086.1"/>
    <property type="molecule type" value="Genomic_DNA"/>
</dbReference>
<evidence type="ECO:0000313" key="3">
    <source>
        <dbReference type="EMBL" id="KAG0471086.1"/>
    </source>
</evidence>
<accession>A0A835QL00</accession>
<dbReference type="OrthoDB" id="642002at2759"/>
<gene>
    <name evidence="3" type="ORF">HPP92_015632</name>
    <name evidence="2" type="ORF">HPP92_016332</name>
</gene>
<evidence type="ECO:0000313" key="4">
    <source>
        <dbReference type="Proteomes" id="UP000636800"/>
    </source>
</evidence>
<keyword evidence="1" id="KW-1133">Transmembrane helix</keyword>
<reference evidence="4 5" key="1">
    <citation type="journal article" date="2020" name="Nat. Food">
        <title>A phased Vanilla planifolia genome enables genetic improvement of flavour and production.</title>
        <authorList>
            <person name="Hasing T."/>
            <person name="Tang H."/>
            <person name="Brym M."/>
            <person name="Khazi F."/>
            <person name="Huang T."/>
            <person name="Chambers A.H."/>
        </authorList>
    </citation>
    <scope>NUCLEOTIDE SEQUENCE [LARGE SCALE GENOMIC DNA]</scope>
    <source>
        <tissue evidence="2">Leaf</tissue>
    </source>
</reference>
<organism evidence="2 4">
    <name type="scientific">Vanilla planifolia</name>
    <name type="common">Vanilla</name>
    <dbReference type="NCBI Taxonomy" id="51239"/>
    <lineage>
        <taxon>Eukaryota</taxon>
        <taxon>Viridiplantae</taxon>
        <taxon>Streptophyta</taxon>
        <taxon>Embryophyta</taxon>
        <taxon>Tracheophyta</taxon>
        <taxon>Spermatophyta</taxon>
        <taxon>Magnoliopsida</taxon>
        <taxon>Liliopsida</taxon>
        <taxon>Asparagales</taxon>
        <taxon>Orchidaceae</taxon>
        <taxon>Vanilloideae</taxon>
        <taxon>Vanilleae</taxon>
        <taxon>Vanilla</taxon>
    </lineage>
</organism>
<dbReference type="EMBL" id="JADCNL010000008">
    <property type="protein sequence ID" value="KAG0469632.1"/>
    <property type="molecule type" value="Genomic_DNA"/>
</dbReference>
<name>A0A835QL00_VANPL</name>
<keyword evidence="1" id="KW-0812">Transmembrane</keyword>
<evidence type="ECO:0000313" key="5">
    <source>
        <dbReference type="Proteomes" id="UP000639772"/>
    </source>
</evidence>
<comment type="caution">
    <text evidence="2">The sequence shown here is derived from an EMBL/GenBank/DDBJ whole genome shotgun (WGS) entry which is preliminary data.</text>
</comment>
<dbReference type="Proteomes" id="UP000639772">
    <property type="component" value="Unassembled WGS sequence"/>
</dbReference>
<dbReference type="AlphaFoldDB" id="A0A835QL00"/>